<dbReference type="Proteomes" id="UP001201873">
    <property type="component" value="Unassembled WGS sequence"/>
</dbReference>
<reference evidence="1 2" key="1">
    <citation type="submission" date="2022-04" db="EMBL/GenBank/DDBJ databases">
        <title>Genome diversity in the genus Frankia.</title>
        <authorList>
            <person name="Carlos-Shanley C."/>
            <person name="Hahn D."/>
        </authorList>
    </citation>
    <scope>NUCLEOTIDE SEQUENCE [LARGE SCALE GENOMIC DNA]</scope>
    <source>
        <strain evidence="1 2">Ag45/Mut15</strain>
    </source>
</reference>
<dbReference type="Gene3D" id="3.10.310.10">
    <property type="entry name" value="Diaminopimelate Epimerase, Chain A, domain 1"/>
    <property type="match status" value="2"/>
</dbReference>
<dbReference type="EMBL" id="JALKFT010000005">
    <property type="protein sequence ID" value="MCK9875578.1"/>
    <property type="molecule type" value="Genomic_DNA"/>
</dbReference>
<gene>
    <name evidence="1" type="ORF">MXD59_07310</name>
</gene>
<dbReference type="RefSeq" id="WP_248824004.1">
    <property type="nucleotide sequence ID" value="NZ_JALKFT010000005.1"/>
</dbReference>
<accession>A0ABT0JVK8</accession>
<evidence type="ECO:0000313" key="2">
    <source>
        <dbReference type="Proteomes" id="UP001201873"/>
    </source>
</evidence>
<organism evidence="1 2">
    <name type="scientific">Frankia umida</name>
    <dbReference type="NCBI Taxonomy" id="573489"/>
    <lineage>
        <taxon>Bacteria</taxon>
        <taxon>Bacillati</taxon>
        <taxon>Actinomycetota</taxon>
        <taxon>Actinomycetes</taxon>
        <taxon>Frankiales</taxon>
        <taxon>Frankiaceae</taxon>
        <taxon>Frankia</taxon>
    </lineage>
</organism>
<protein>
    <submittedName>
        <fullName evidence="1">PhzF family phenazine biosynthesis protein</fullName>
    </submittedName>
</protein>
<keyword evidence="2" id="KW-1185">Reference proteome</keyword>
<sequence length="260" mass="27928">MAKVTRTLPWRPTGGPAPATEVRVTEIEVRRLRVFADETGAAGSLLAVVLDAAKLLPDQRERAQIARRLGVPATVFVDDLEQAELAVHTPDRQVPTAGDALVGAAWLIARLLGGHPAVLRLAGGDAVSWQDQGRVWTRTALTGVTGWTHRQVGSPAEVEQLTLPRPEQDDLVQVWAWLDEQAGVVRARAFGERHGVAEDEACGSASMLLAARLERRLTIRHGIGSIVLAGPGPEGFADIGGLVVEDETLHIDHLDDFLAD</sequence>
<dbReference type="SUPFAM" id="SSF54506">
    <property type="entry name" value="Diaminopimelate epimerase-like"/>
    <property type="match status" value="1"/>
</dbReference>
<evidence type="ECO:0000313" key="1">
    <source>
        <dbReference type="EMBL" id="MCK9875578.1"/>
    </source>
</evidence>
<name>A0ABT0JVK8_9ACTN</name>
<proteinExistence type="predicted"/>
<comment type="caution">
    <text evidence="1">The sequence shown here is derived from an EMBL/GenBank/DDBJ whole genome shotgun (WGS) entry which is preliminary data.</text>
</comment>